<protein>
    <recommendedName>
        <fullName evidence="4">HECT domain-containing protein</fullName>
    </recommendedName>
</protein>
<dbReference type="InterPro" id="IPR000569">
    <property type="entry name" value="HECT_dom"/>
</dbReference>
<feature type="active site" description="Glycyl thioester intermediate" evidence="3">
    <location>
        <position position="1092"/>
    </location>
</feature>
<dbReference type="GO" id="GO:0043161">
    <property type="term" value="P:proteasome-mediated ubiquitin-dependent protein catabolic process"/>
    <property type="evidence" value="ECO:0007669"/>
    <property type="project" value="TreeGrafter"/>
</dbReference>
<dbReference type="InterPro" id="IPR035983">
    <property type="entry name" value="Hect_E3_ubiquitin_ligase"/>
</dbReference>
<feature type="domain" description="HECT" evidence="4">
    <location>
        <begin position="810"/>
        <end position="1125"/>
    </location>
</feature>
<evidence type="ECO:0000313" key="6">
    <source>
        <dbReference type="Proteomes" id="UP000179807"/>
    </source>
</evidence>
<dbReference type="PANTHER" id="PTHR45670">
    <property type="entry name" value="E3 UBIQUITIN-PROTEIN LIGASE TRIP12"/>
    <property type="match status" value="1"/>
</dbReference>
<dbReference type="RefSeq" id="XP_068352103.1">
    <property type="nucleotide sequence ID" value="XM_068509782.1"/>
</dbReference>
<reference evidence="5" key="1">
    <citation type="submission" date="2016-10" db="EMBL/GenBank/DDBJ databases">
        <authorList>
            <person name="Benchimol M."/>
            <person name="Almeida L.G."/>
            <person name="Vasconcelos A.T."/>
            <person name="Perreira-Neves A."/>
            <person name="Rosa I.A."/>
            <person name="Tasca T."/>
            <person name="Bogo M.R."/>
            <person name="de Souza W."/>
        </authorList>
    </citation>
    <scope>NUCLEOTIDE SEQUENCE [LARGE SCALE GENOMIC DNA]</scope>
    <source>
        <strain evidence="5">K</strain>
    </source>
</reference>
<dbReference type="PANTHER" id="PTHR45670:SF1">
    <property type="entry name" value="E3 UBIQUITIN-PROTEIN LIGASE HECTD1"/>
    <property type="match status" value="1"/>
</dbReference>
<keyword evidence="2 3" id="KW-0833">Ubl conjugation pathway</keyword>
<evidence type="ECO:0000256" key="1">
    <source>
        <dbReference type="ARBA" id="ARBA00022679"/>
    </source>
</evidence>
<dbReference type="Pfam" id="PF00632">
    <property type="entry name" value="HECT"/>
    <property type="match status" value="1"/>
</dbReference>
<sequence length="1125" mass="129114">MKEIVDFYISEIQKNPVEGFNHLSELLNDNKEAFYHFPQNISQYFDYYLNANSEDLIIATINCISAFIKADARGAQYIIDTKINEIIDNYLINMRSLKIAEACHHCLASYIMYPEMIAKGIIQPHYLLINFHYFSLTEQRAIIRIITDLNDVYVGYNFIYYHLPKLCDLITFPDPKISNDVCSIIHSITNSRFVKIHISTIEKIVVSLQVLTDVVSIRKLLESLIAFCKYSPKLARAAIDVPIDFGIILERLGSASNNSNSQHSNQISDHITSNVSDNTNNTNNNNLISYENICAIQNVYKMPQNIIDLIVDFIEIIIGVDGFRKLANASYFAYSVQPILTKFLVENIGDIRKIMRVLADTYDVYQPDDCCKVLHALIHYSSLNLDMINDIQYIFGKLPTNMKTKNLKTYYNTEENSDCSNNENINTNSSEIDDGKIDDKEIGEEEMMKICELPSSTFAMKEQLQTKVLLFIKNLKKDSINSQSLIILKKLVQICQTMLKYQTFQEEENMLQVVEKKGFKINVIIRNQEKSQNFPKSFYRNGYLLEQESYYNYKSQNISKNCILDTNTDTSLLKLVKIDLNNPMKSHLSLMMHAQCPPGYKHCYFKFKEQSFSIYESLISVLIRECKNVKELLIERLYFDVTEFPENHIIGPEMSLQRHLIKYTGTDIKNIKNYLLILNEIHSLVPELQLENEVFAHNALSKINSIGVVFNPKCSALRLFVLYPFLFPIESRLIFLKLTSMSPDICTRTISREITKDGENSPELVVTRRLSISVDRNAIFENGIHIFTHFSAGGFVLDTQFVDEFGIGRGPSMEFFRLFAIELQRKSHKIWLYDTDNNINNDGTAVSEYVQRNEGLFPSPCASENPNLFFVMGAFIAKSIEMEIPLPMHFSPAFFKLLHGQALSVSDISEQYGKSLQFPEGLEDLPFTFPGFDDVELIKNGKKTFVTKDNVDVYIKSFSDKITCKEYGPGFGKCGEMFREGFGRVIPWESTFIFTPSELCHILVGQNEFTYNDLIDNVIIGSGFSSDSPIILWFFEIVSELAQEEKRLFIRFITGSESFGIGGIKSLHPKLTIARKDFVSQNKSDLPSVMTCSNYLKIPEYETKEKLKEKLLYAMREGQSSFQMT</sequence>
<keyword evidence="6" id="KW-1185">Reference proteome</keyword>
<keyword evidence="1" id="KW-0808">Transferase</keyword>
<dbReference type="SUPFAM" id="SSF56204">
    <property type="entry name" value="Hect, E3 ligase catalytic domain"/>
    <property type="match status" value="1"/>
</dbReference>
<dbReference type="OrthoDB" id="271273at2759"/>
<gene>
    <name evidence="5" type="ORF">TRFO_34651</name>
</gene>
<name>A0A1J4JIK6_9EUKA</name>
<dbReference type="Gene3D" id="3.30.2410.10">
    <property type="entry name" value="Hect, E3 ligase catalytic domain"/>
    <property type="match status" value="1"/>
</dbReference>
<dbReference type="Gene3D" id="3.90.1750.10">
    <property type="entry name" value="Hect, E3 ligase catalytic domains"/>
    <property type="match status" value="1"/>
</dbReference>
<evidence type="ECO:0000313" key="5">
    <source>
        <dbReference type="EMBL" id="OHS98966.1"/>
    </source>
</evidence>
<evidence type="ECO:0000259" key="4">
    <source>
        <dbReference type="PROSITE" id="PS50237"/>
    </source>
</evidence>
<organism evidence="5 6">
    <name type="scientific">Tritrichomonas foetus</name>
    <dbReference type="NCBI Taxonomy" id="1144522"/>
    <lineage>
        <taxon>Eukaryota</taxon>
        <taxon>Metamonada</taxon>
        <taxon>Parabasalia</taxon>
        <taxon>Tritrichomonadida</taxon>
        <taxon>Tritrichomonadidae</taxon>
        <taxon>Tritrichomonas</taxon>
    </lineage>
</organism>
<dbReference type="EMBL" id="MLAK01001029">
    <property type="protein sequence ID" value="OHS98966.1"/>
    <property type="molecule type" value="Genomic_DNA"/>
</dbReference>
<evidence type="ECO:0000256" key="3">
    <source>
        <dbReference type="PROSITE-ProRule" id="PRU00104"/>
    </source>
</evidence>
<evidence type="ECO:0000256" key="2">
    <source>
        <dbReference type="ARBA" id="ARBA00022786"/>
    </source>
</evidence>
<dbReference type="VEuPathDB" id="TrichDB:TRFO_34651"/>
<dbReference type="PROSITE" id="PS50237">
    <property type="entry name" value="HECT"/>
    <property type="match status" value="1"/>
</dbReference>
<dbReference type="AlphaFoldDB" id="A0A1J4JIK6"/>
<proteinExistence type="predicted"/>
<dbReference type="SMART" id="SM00119">
    <property type="entry name" value="HECTc"/>
    <property type="match status" value="1"/>
</dbReference>
<dbReference type="GeneID" id="94844486"/>
<dbReference type="Proteomes" id="UP000179807">
    <property type="component" value="Unassembled WGS sequence"/>
</dbReference>
<dbReference type="GO" id="GO:0061630">
    <property type="term" value="F:ubiquitin protein ligase activity"/>
    <property type="evidence" value="ECO:0007669"/>
    <property type="project" value="InterPro"/>
</dbReference>
<accession>A0A1J4JIK6</accession>
<dbReference type="InterPro" id="IPR045322">
    <property type="entry name" value="HECTD1/TRIP12-like"/>
</dbReference>
<dbReference type="GO" id="GO:0000209">
    <property type="term" value="P:protein polyubiquitination"/>
    <property type="evidence" value="ECO:0007669"/>
    <property type="project" value="TreeGrafter"/>
</dbReference>
<comment type="caution">
    <text evidence="5">The sequence shown here is derived from an EMBL/GenBank/DDBJ whole genome shotgun (WGS) entry which is preliminary data.</text>
</comment>